<name>A0A1T0B951_9PAST</name>
<proteinExistence type="inferred from homology"/>
<dbReference type="InterPro" id="IPR003695">
    <property type="entry name" value="Ppx_GppA_N"/>
</dbReference>
<keyword evidence="9" id="KW-0472">Membrane</keyword>
<dbReference type="Gene3D" id="3.30.420.150">
    <property type="entry name" value="Exopolyphosphatase. Domain 2"/>
    <property type="match status" value="1"/>
</dbReference>
<comment type="subunit">
    <text evidence="4">Homodimer.</text>
</comment>
<dbReference type="PANTHER" id="PTHR30005">
    <property type="entry name" value="EXOPOLYPHOSPHATASE"/>
    <property type="match status" value="1"/>
</dbReference>
<dbReference type="SUPFAM" id="SSF109604">
    <property type="entry name" value="HD-domain/PDEase-like"/>
    <property type="match status" value="1"/>
</dbReference>
<keyword evidence="14" id="KW-1185">Reference proteome</keyword>
<keyword evidence="7" id="KW-1003">Cell membrane</keyword>
<comment type="similarity">
    <text evidence="3">Belongs to the GppA/Ppx family.</text>
</comment>
<dbReference type="Gene3D" id="1.10.3210.10">
    <property type="entry name" value="Hypothetical protein af1432"/>
    <property type="match status" value="1"/>
</dbReference>
<evidence type="ECO:0000256" key="1">
    <source>
        <dbReference type="ARBA" id="ARBA00001946"/>
    </source>
</evidence>
<evidence type="ECO:0000256" key="6">
    <source>
        <dbReference type="ARBA" id="ARBA00020416"/>
    </source>
</evidence>
<comment type="catalytic activity">
    <reaction evidence="10">
        <text>[phosphate](n) + H2O = [phosphate](n-1) + phosphate + H(+)</text>
        <dbReference type="Rhea" id="RHEA:21528"/>
        <dbReference type="Rhea" id="RHEA-COMP:9859"/>
        <dbReference type="Rhea" id="RHEA-COMP:14279"/>
        <dbReference type="ChEBI" id="CHEBI:15377"/>
        <dbReference type="ChEBI" id="CHEBI:15378"/>
        <dbReference type="ChEBI" id="CHEBI:16838"/>
        <dbReference type="ChEBI" id="CHEBI:43474"/>
        <dbReference type="EC" id="3.6.1.11"/>
    </reaction>
</comment>
<evidence type="ECO:0000313" key="14">
    <source>
        <dbReference type="Proteomes" id="UP000190023"/>
    </source>
</evidence>
<dbReference type="FunFam" id="3.30.420.150:FF:000001">
    <property type="entry name" value="Guanosine-5'-triphosphate,3'-diphosphate pyrophosphatase"/>
    <property type="match status" value="1"/>
</dbReference>
<dbReference type="EMBL" id="MUYB01000007">
    <property type="protein sequence ID" value="OOS06492.1"/>
    <property type="molecule type" value="Genomic_DNA"/>
</dbReference>
<dbReference type="InterPro" id="IPR050273">
    <property type="entry name" value="GppA/Ppx_hydrolase"/>
</dbReference>
<dbReference type="AlphaFoldDB" id="A0A1T0B951"/>
<comment type="cofactor">
    <cofactor evidence="1">
        <name>Mg(2+)</name>
        <dbReference type="ChEBI" id="CHEBI:18420"/>
    </cofactor>
</comment>
<reference evidence="13 14" key="1">
    <citation type="submission" date="2017-02" db="EMBL/GenBank/DDBJ databases">
        <title>Draft genome sequence of Haemophilus felis CCUG 31170 type strain.</title>
        <authorList>
            <person name="Engstrom-Jakobsson H."/>
            <person name="Salva-Serra F."/>
            <person name="Thorell K."/>
            <person name="Gonzales-Siles L."/>
            <person name="Karlsson R."/>
            <person name="Boulund F."/>
            <person name="Engstrand L."/>
            <person name="Kristiansson E."/>
            <person name="Moore E."/>
        </authorList>
    </citation>
    <scope>NUCLEOTIDE SEQUENCE [LARGE SCALE GENOMIC DNA]</scope>
    <source>
        <strain evidence="13 14">CCUG 31170</strain>
    </source>
</reference>
<dbReference type="InterPro" id="IPR022371">
    <property type="entry name" value="Exopolyphosphatase"/>
</dbReference>
<dbReference type="GO" id="GO:0005886">
    <property type="term" value="C:plasma membrane"/>
    <property type="evidence" value="ECO:0007669"/>
    <property type="project" value="UniProtKB-SubCell"/>
</dbReference>
<gene>
    <name evidence="13" type="ORF">B0188_01835</name>
</gene>
<feature type="domain" description="Ppx/GppA phosphatase C-terminal" evidence="12">
    <location>
        <begin position="323"/>
        <end position="500"/>
    </location>
</feature>
<dbReference type="FunFam" id="3.30.420.40:FF:000023">
    <property type="entry name" value="Guanosine-5'-triphosphate,3'-diphosphate pyrophosphatase"/>
    <property type="match status" value="1"/>
</dbReference>
<dbReference type="Pfam" id="PF21447">
    <property type="entry name" value="Ppx-GppA_III"/>
    <property type="match status" value="1"/>
</dbReference>
<dbReference type="SUPFAM" id="SSF53067">
    <property type="entry name" value="Actin-like ATPase domain"/>
    <property type="match status" value="2"/>
</dbReference>
<evidence type="ECO:0000259" key="12">
    <source>
        <dbReference type="Pfam" id="PF21447"/>
    </source>
</evidence>
<evidence type="ECO:0000259" key="11">
    <source>
        <dbReference type="Pfam" id="PF02541"/>
    </source>
</evidence>
<sequence>MNNENLIVKAASLPPRGEVREIAAIDLGSNSFHMIVARIVNGSIQILSRLKQKVQLAEGLDENNILNQAAIQRGVNCLALFAERLQGFDPENVNVVGTYTLRCAVNNQEFLRQAKAVFPYPINIITGKTEAKTIYAGVSHTQPEMGRKFVIDIGGGSTEMIIGDNFTPLIAESRHMGCVSFAKRFFPNGEISFENFQRAKQEAVSKIDDLVFEYQQLGWDAVLGSSGTIKTVYQVIMANIDPNGIITTERINELIDVTLKVTHFDELKLAGLNEERADVFVPGLAILSAVFEKFAIKQMHYSDGALREGVMYSLEKDFQVSNIRQRTAFGLAEQFNIDQAQAERTYQSAKLLCEQYGYWKKAELREEMMELLLWAARLHEVGIVINHKGMQKHSAYILQNMELPGFDKEQQRLLATLVRFQTHILKTNDFNKFVRYAPEDILALVRILRLAIILNKSRQATEKISNVILETEQDFHSWTLTFANHYLANTPLVHNELKGEARILSEIGLELRFYDLS</sequence>
<dbReference type="InterPro" id="IPR030673">
    <property type="entry name" value="PyroPPase_GppA_Ppx"/>
</dbReference>
<organism evidence="13 14">
    <name type="scientific">[Haemophilus] felis</name>
    <dbReference type="NCBI Taxonomy" id="123822"/>
    <lineage>
        <taxon>Bacteria</taxon>
        <taxon>Pseudomonadati</taxon>
        <taxon>Pseudomonadota</taxon>
        <taxon>Gammaproteobacteria</taxon>
        <taxon>Pasteurellales</taxon>
        <taxon>Pasteurellaceae</taxon>
    </lineage>
</organism>
<comment type="subcellular location">
    <subcellularLocation>
        <location evidence="2">Cell membrane</location>
        <topology evidence="2">Peripheral membrane protein</topology>
    </subcellularLocation>
</comment>
<dbReference type="GO" id="GO:0004309">
    <property type="term" value="F:exopolyphosphatase activity"/>
    <property type="evidence" value="ECO:0007669"/>
    <property type="project" value="UniProtKB-EC"/>
</dbReference>
<feature type="domain" description="Ppx/GppA phosphatase N-terminal" evidence="11">
    <location>
        <begin position="35"/>
        <end position="316"/>
    </location>
</feature>
<dbReference type="Gene3D" id="3.30.420.40">
    <property type="match status" value="1"/>
</dbReference>
<protein>
    <recommendedName>
        <fullName evidence="6">Exopolyphosphatase</fullName>
        <ecNumber evidence="5">3.6.1.11</ecNumber>
    </recommendedName>
</protein>
<dbReference type="NCBIfam" id="TIGR03706">
    <property type="entry name" value="exo_poly_only"/>
    <property type="match status" value="1"/>
</dbReference>
<comment type="caution">
    <text evidence="13">The sequence shown here is derived from an EMBL/GenBank/DDBJ whole genome shotgun (WGS) entry which is preliminary data.</text>
</comment>
<dbReference type="STRING" id="123822.B0188_01835"/>
<evidence type="ECO:0000256" key="9">
    <source>
        <dbReference type="ARBA" id="ARBA00023136"/>
    </source>
</evidence>
<dbReference type="InterPro" id="IPR043129">
    <property type="entry name" value="ATPase_NBD"/>
</dbReference>
<accession>A0A1T0B951</accession>
<dbReference type="GO" id="GO:0006798">
    <property type="term" value="P:polyphosphate catabolic process"/>
    <property type="evidence" value="ECO:0007669"/>
    <property type="project" value="TreeGrafter"/>
</dbReference>
<evidence type="ECO:0000256" key="7">
    <source>
        <dbReference type="ARBA" id="ARBA00022475"/>
    </source>
</evidence>
<dbReference type="Proteomes" id="UP000190023">
    <property type="component" value="Unassembled WGS sequence"/>
</dbReference>
<dbReference type="Pfam" id="PF02541">
    <property type="entry name" value="Ppx-GppA"/>
    <property type="match status" value="1"/>
</dbReference>
<dbReference type="PIRSF" id="PIRSF001267">
    <property type="entry name" value="Pyrophosphatase_GppA_Ppx"/>
    <property type="match status" value="1"/>
</dbReference>
<evidence type="ECO:0000256" key="10">
    <source>
        <dbReference type="ARBA" id="ARBA00047607"/>
    </source>
</evidence>
<evidence type="ECO:0000256" key="5">
    <source>
        <dbReference type="ARBA" id="ARBA00012451"/>
    </source>
</evidence>
<dbReference type="CDD" id="cd00077">
    <property type="entry name" value="HDc"/>
    <property type="match status" value="1"/>
</dbReference>
<evidence type="ECO:0000256" key="8">
    <source>
        <dbReference type="ARBA" id="ARBA00022801"/>
    </source>
</evidence>
<dbReference type="OrthoDB" id="9793035at2"/>
<dbReference type="EC" id="3.6.1.11" evidence="5"/>
<dbReference type="InterPro" id="IPR003607">
    <property type="entry name" value="HD/PDEase_dom"/>
</dbReference>
<dbReference type="PANTHER" id="PTHR30005:SF14">
    <property type="entry name" value="EXOPOLYPHOSPHATASE"/>
    <property type="match status" value="1"/>
</dbReference>
<evidence type="ECO:0000256" key="3">
    <source>
        <dbReference type="ARBA" id="ARBA00007125"/>
    </source>
</evidence>
<evidence type="ECO:0000256" key="2">
    <source>
        <dbReference type="ARBA" id="ARBA00004202"/>
    </source>
</evidence>
<keyword evidence="8" id="KW-0378">Hydrolase</keyword>
<evidence type="ECO:0000256" key="4">
    <source>
        <dbReference type="ARBA" id="ARBA00011738"/>
    </source>
</evidence>
<evidence type="ECO:0000313" key="13">
    <source>
        <dbReference type="EMBL" id="OOS06492.1"/>
    </source>
</evidence>
<dbReference type="InterPro" id="IPR048950">
    <property type="entry name" value="Ppx_GppA_C"/>
</dbReference>